<dbReference type="HOGENOM" id="CLU_583314_0_0_1"/>
<keyword evidence="3" id="KW-1185">Reference proteome</keyword>
<dbReference type="InParanoid" id="Q23FH0"/>
<dbReference type="RefSeq" id="XP_001015428.2">
    <property type="nucleotide sequence ID" value="XM_001015428.2"/>
</dbReference>
<gene>
    <name evidence="2" type="ORF">TTHERM_00378470</name>
</gene>
<evidence type="ECO:0000313" key="2">
    <source>
        <dbReference type="EMBL" id="EAR95183.2"/>
    </source>
</evidence>
<sequence>MQQYENQMSKALKSQDLQGYYFYAEINQMIIPIPQFISTAAKLKLNEVIQDIQQEMDYKLSAPQLKQQILTTLHKNFVNRNQELFQRFNNQPNNKIAEQQCNQQPKMQIQSKEKVQEDQMEKKINKQKASANQEVNSNPSLKNHIEKEEKLFQQNLKVKEIIDDNESSKSDNTFKSEHIVIESLIQRYQVINNDFPVQKANDFRKFVNNIFVLNMKSSNQLYNDIQQQLNNQNNRKSQNLFCQVDYMYDAKFIEETLNSIYTFGVDTCTIQKKQNQVTMSETINIKFKERTALKTIAYSILHYNFCKQVENQIKEYIYTVLGGIDPNLKGYEQENYILRQLYLHFLQIIINSSDYSETIAQFLDSIFKYEFLSSLMCDHLLFSAQKILKIQNKTNENNDLNDIIEQLSKANNFDLYILSKKLSDNKKYSYAKHESREIFIFFEQSMQQHLSQPVYYVINPSDSLISQARNI</sequence>
<feature type="compositionally biased region" description="Polar residues" evidence="1">
    <location>
        <begin position="127"/>
        <end position="139"/>
    </location>
</feature>
<dbReference type="KEGG" id="tet:TTHERM_00378470"/>
<dbReference type="EMBL" id="GG662706">
    <property type="protein sequence ID" value="EAR95183.2"/>
    <property type="molecule type" value="Genomic_DNA"/>
</dbReference>
<accession>Q23FH0</accession>
<dbReference type="GeneID" id="7830282"/>
<evidence type="ECO:0000313" key="3">
    <source>
        <dbReference type="Proteomes" id="UP000009168"/>
    </source>
</evidence>
<proteinExistence type="predicted"/>
<evidence type="ECO:0000256" key="1">
    <source>
        <dbReference type="SAM" id="MobiDB-lite"/>
    </source>
</evidence>
<reference evidence="3" key="1">
    <citation type="journal article" date="2006" name="PLoS Biol.">
        <title>Macronuclear genome sequence of the ciliate Tetrahymena thermophila, a model eukaryote.</title>
        <authorList>
            <person name="Eisen J.A."/>
            <person name="Coyne R.S."/>
            <person name="Wu M."/>
            <person name="Wu D."/>
            <person name="Thiagarajan M."/>
            <person name="Wortman J.R."/>
            <person name="Badger J.H."/>
            <person name="Ren Q."/>
            <person name="Amedeo P."/>
            <person name="Jones K.M."/>
            <person name="Tallon L.J."/>
            <person name="Delcher A.L."/>
            <person name="Salzberg S.L."/>
            <person name="Silva J.C."/>
            <person name="Haas B.J."/>
            <person name="Majoros W.H."/>
            <person name="Farzad M."/>
            <person name="Carlton J.M."/>
            <person name="Smith R.K. Jr."/>
            <person name="Garg J."/>
            <person name="Pearlman R.E."/>
            <person name="Karrer K.M."/>
            <person name="Sun L."/>
            <person name="Manning G."/>
            <person name="Elde N.C."/>
            <person name="Turkewitz A.P."/>
            <person name="Asai D.J."/>
            <person name="Wilkes D.E."/>
            <person name="Wang Y."/>
            <person name="Cai H."/>
            <person name="Collins K."/>
            <person name="Stewart B.A."/>
            <person name="Lee S.R."/>
            <person name="Wilamowska K."/>
            <person name="Weinberg Z."/>
            <person name="Ruzzo W.L."/>
            <person name="Wloga D."/>
            <person name="Gaertig J."/>
            <person name="Frankel J."/>
            <person name="Tsao C.-C."/>
            <person name="Gorovsky M.A."/>
            <person name="Keeling P.J."/>
            <person name="Waller R.F."/>
            <person name="Patron N.J."/>
            <person name="Cherry J.M."/>
            <person name="Stover N.A."/>
            <person name="Krieger C.J."/>
            <person name="del Toro C."/>
            <person name="Ryder H.F."/>
            <person name="Williamson S.C."/>
            <person name="Barbeau R.A."/>
            <person name="Hamilton E.P."/>
            <person name="Orias E."/>
        </authorList>
    </citation>
    <scope>NUCLEOTIDE SEQUENCE [LARGE SCALE GENOMIC DNA]</scope>
    <source>
        <strain evidence="3">SB210</strain>
    </source>
</reference>
<feature type="region of interest" description="Disordered" evidence="1">
    <location>
        <begin position="118"/>
        <end position="139"/>
    </location>
</feature>
<dbReference type="AlphaFoldDB" id="Q23FH0"/>
<dbReference type="Proteomes" id="UP000009168">
    <property type="component" value="Unassembled WGS sequence"/>
</dbReference>
<protein>
    <submittedName>
        <fullName evidence="2">Uncharacterized protein</fullName>
    </submittedName>
</protein>
<organism evidence="2 3">
    <name type="scientific">Tetrahymena thermophila (strain SB210)</name>
    <dbReference type="NCBI Taxonomy" id="312017"/>
    <lineage>
        <taxon>Eukaryota</taxon>
        <taxon>Sar</taxon>
        <taxon>Alveolata</taxon>
        <taxon>Ciliophora</taxon>
        <taxon>Intramacronucleata</taxon>
        <taxon>Oligohymenophorea</taxon>
        <taxon>Hymenostomatida</taxon>
        <taxon>Tetrahymenina</taxon>
        <taxon>Tetrahymenidae</taxon>
        <taxon>Tetrahymena</taxon>
    </lineage>
</organism>
<name>Q23FH0_TETTS</name>